<protein>
    <recommendedName>
        <fullName evidence="5">Membrane-associated protein</fullName>
    </recommendedName>
</protein>
<evidence type="ECO:0008006" key="5">
    <source>
        <dbReference type="Google" id="ProtNLM"/>
    </source>
</evidence>
<reference evidence="3 4" key="1">
    <citation type="journal article" date="2016" name="Mol. Biol. Evol.">
        <title>Comparative Genomics of Early-Diverging Mushroom-Forming Fungi Provides Insights into the Origins of Lignocellulose Decay Capabilities.</title>
        <authorList>
            <person name="Nagy L.G."/>
            <person name="Riley R."/>
            <person name="Tritt A."/>
            <person name="Adam C."/>
            <person name="Daum C."/>
            <person name="Floudas D."/>
            <person name="Sun H."/>
            <person name="Yadav J.S."/>
            <person name="Pangilinan J."/>
            <person name="Larsson K.H."/>
            <person name="Matsuura K."/>
            <person name="Barry K."/>
            <person name="Labutti K."/>
            <person name="Kuo R."/>
            <person name="Ohm R.A."/>
            <person name="Bhattacharya S.S."/>
            <person name="Shirouzu T."/>
            <person name="Yoshinaga Y."/>
            <person name="Martin F.M."/>
            <person name="Grigoriev I.V."/>
            <person name="Hibbett D.S."/>
        </authorList>
    </citation>
    <scope>NUCLEOTIDE SEQUENCE [LARGE SCALE GENOMIC DNA]</scope>
    <source>
        <strain evidence="3 4">HHB12733</strain>
    </source>
</reference>
<evidence type="ECO:0000313" key="4">
    <source>
        <dbReference type="Proteomes" id="UP000076842"/>
    </source>
</evidence>
<keyword evidence="2" id="KW-0732">Signal</keyword>
<dbReference type="Proteomes" id="UP000076842">
    <property type="component" value="Unassembled WGS sequence"/>
</dbReference>
<dbReference type="EMBL" id="KV424184">
    <property type="protein sequence ID" value="KZT50359.1"/>
    <property type="molecule type" value="Genomic_DNA"/>
</dbReference>
<dbReference type="AlphaFoldDB" id="A0A165C7E6"/>
<keyword evidence="4" id="KW-1185">Reference proteome</keyword>
<proteinExistence type="predicted"/>
<keyword evidence="1" id="KW-0472">Membrane</keyword>
<feature type="chain" id="PRO_5007855915" description="Membrane-associated protein" evidence="2">
    <location>
        <begin position="21"/>
        <end position="131"/>
    </location>
</feature>
<dbReference type="InParanoid" id="A0A165C7E6"/>
<keyword evidence="1" id="KW-1133">Transmembrane helix</keyword>
<sequence>MTQSLLTVCIVAAFLSECLAQAQPYSPQPSDTFPTGAIIGIVVAAIVVFSLALLFTLVRCGLIACLGIQAAQPLSDMDGRPWNPQWQAQVRQSRAHQHNLMTQNQMNAQAMNNSAFAANQAAVASSAPPTM</sequence>
<name>A0A165C7E6_9BASI</name>
<accession>A0A165C7E6</accession>
<organism evidence="3 4">
    <name type="scientific">Calocera cornea HHB12733</name>
    <dbReference type="NCBI Taxonomy" id="1353952"/>
    <lineage>
        <taxon>Eukaryota</taxon>
        <taxon>Fungi</taxon>
        <taxon>Dikarya</taxon>
        <taxon>Basidiomycota</taxon>
        <taxon>Agaricomycotina</taxon>
        <taxon>Dacrymycetes</taxon>
        <taxon>Dacrymycetales</taxon>
        <taxon>Dacrymycetaceae</taxon>
        <taxon>Calocera</taxon>
    </lineage>
</organism>
<evidence type="ECO:0000256" key="1">
    <source>
        <dbReference type="SAM" id="Phobius"/>
    </source>
</evidence>
<feature type="signal peptide" evidence="2">
    <location>
        <begin position="1"/>
        <end position="20"/>
    </location>
</feature>
<feature type="transmembrane region" description="Helical" evidence="1">
    <location>
        <begin position="36"/>
        <end position="58"/>
    </location>
</feature>
<gene>
    <name evidence="3" type="ORF">CALCODRAFT_193196</name>
</gene>
<evidence type="ECO:0000313" key="3">
    <source>
        <dbReference type="EMBL" id="KZT50359.1"/>
    </source>
</evidence>
<evidence type="ECO:0000256" key="2">
    <source>
        <dbReference type="SAM" id="SignalP"/>
    </source>
</evidence>
<keyword evidence="1" id="KW-0812">Transmembrane</keyword>